<feature type="compositionally biased region" description="Pro residues" evidence="1">
    <location>
        <begin position="153"/>
        <end position="168"/>
    </location>
</feature>
<feature type="region of interest" description="Disordered" evidence="1">
    <location>
        <begin position="1"/>
        <end position="282"/>
    </location>
</feature>
<protein>
    <submittedName>
        <fullName evidence="2">(apollo) hypothetical protein</fullName>
    </submittedName>
</protein>
<feature type="compositionally biased region" description="Basic and acidic residues" evidence="1">
    <location>
        <begin position="1"/>
        <end position="12"/>
    </location>
</feature>
<sequence length="282" mass="30672">MERNLFDPEKSRVIPPVSQIPRRIGSPPLSPTPITSRAIRTLSQELATTSRLAVKRAPPQPEADELQDEKRPKPGSRTPSSGEESDSSTPPPIPERELDAPITRHINPPKSPSPTKTLPDIPTETQEMDAEPVPVPSTAPDTYARIAAAPKATRPPSPRTTGPTPPIETPTAANTSSICARDNRDNTSPTSKWSNRAQHGPQKEAEEEEEKESGHSSSRNKSDSPPSHLYPTTNTTTSKSTPRTIPAKKGNNRHTRHTNPIYTNHRRRSPHGGSGSGHQDFG</sequence>
<evidence type="ECO:0000313" key="2">
    <source>
        <dbReference type="EMBL" id="CAG4997707.1"/>
    </source>
</evidence>
<comment type="caution">
    <text evidence="2">The sequence shown here is derived from an EMBL/GenBank/DDBJ whole genome shotgun (WGS) entry which is preliminary data.</text>
</comment>
<feature type="compositionally biased region" description="Polar residues" evidence="1">
    <location>
        <begin position="186"/>
        <end position="197"/>
    </location>
</feature>
<evidence type="ECO:0000256" key="1">
    <source>
        <dbReference type="SAM" id="MobiDB-lite"/>
    </source>
</evidence>
<keyword evidence="3" id="KW-1185">Reference proteome</keyword>
<dbReference type="EMBL" id="CAJQZP010000935">
    <property type="protein sequence ID" value="CAG4997707.1"/>
    <property type="molecule type" value="Genomic_DNA"/>
</dbReference>
<feature type="compositionally biased region" description="Low complexity" evidence="1">
    <location>
        <begin position="216"/>
        <end position="244"/>
    </location>
</feature>
<feature type="compositionally biased region" description="Polar residues" evidence="1">
    <location>
        <begin position="41"/>
        <end position="51"/>
    </location>
</feature>
<organism evidence="2 3">
    <name type="scientific">Parnassius apollo</name>
    <name type="common">Apollo butterfly</name>
    <name type="synonym">Papilio apollo</name>
    <dbReference type="NCBI Taxonomy" id="110799"/>
    <lineage>
        <taxon>Eukaryota</taxon>
        <taxon>Metazoa</taxon>
        <taxon>Ecdysozoa</taxon>
        <taxon>Arthropoda</taxon>
        <taxon>Hexapoda</taxon>
        <taxon>Insecta</taxon>
        <taxon>Pterygota</taxon>
        <taxon>Neoptera</taxon>
        <taxon>Endopterygota</taxon>
        <taxon>Lepidoptera</taxon>
        <taxon>Glossata</taxon>
        <taxon>Ditrysia</taxon>
        <taxon>Papilionoidea</taxon>
        <taxon>Papilionidae</taxon>
        <taxon>Parnassiinae</taxon>
        <taxon>Parnassini</taxon>
        <taxon>Parnassius</taxon>
        <taxon>Parnassius</taxon>
    </lineage>
</organism>
<dbReference type="Proteomes" id="UP000691718">
    <property type="component" value="Unassembled WGS sequence"/>
</dbReference>
<accession>A0A8S3X575</accession>
<proteinExistence type="predicted"/>
<reference evidence="2" key="1">
    <citation type="submission" date="2021-04" db="EMBL/GenBank/DDBJ databases">
        <authorList>
            <person name="Tunstrom K."/>
        </authorList>
    </citation>
    <scope>NUCLEOTIDE SEQUENCE</scope>
</reference>
<evidence type="ECO:0000313" key="3">
    <source>
        <dbReference type="Proteomes" id="UP000691718"/>
    </source>
</evidence>
<gene>
    <name evidence="2" type="ORF">PAPOLLO_LOCUS13233</name>
</gene>
<dbReference type="AlphaFoldDB" id="A0A8S3X575"/>
<name>A0A8S3X575_PARAO</name>